<feature type="transmembrane region" description="Helical" evidence="1">
    <location>
        <begin position="75"/>
        <end position="94"/>
    </location>
</feature>
<evidence type="ECO:0000313" key="2">
    <source>
        <dbReference type="EMBL" id="OUZ40284.1"/>
    </source>
</evidence>
<feature type="transmembrane region" description="Helical" evidence="1">
    <location>
        <begin position="41"/>
        <end position="63"/>
    </location>
</feature>
<evidence type="ECO:0000256" key="1">
    <source>
        <dbReference type="SAM" id="Phobius"/>
    </source>
</evidence>
<dbReference type="Pfam" id="PF12822">
    <property type="entry name" value="ECF_trnsprt"/>
    <property type="match status" value="1"/>
</dbReference>
<dbReference type="InterPro" id="IPR024529">
    <property type="entry name" value="ECF_trnsprt_substrate-spec"/>
</dbReference>
<comment type="caution">
    <text evidence="2">The sequence shown here is derived from an EMBL/GenBank/DDBJ whole genome shotgun (WGS) entry which is preliminary data.</text>
</comment>
<feature type="transmembrane region" description="Helical" evidence="1">
    <location>
        <begin position="101"/>
        <end position="121"/>
    </location>
</feature>
<protein>
    <submittedName>
        <fullName evidence="2">ECF transporter S component</fullName>
    </submittedName>
</protein>
<dbReference type="RefSeq" id="WP_087615286.1">
    <property type="nucleotide sequence ID" value="NZ_JAFBEY010000002.1"/>
</dbReference>
<keyword evidence="1" id="KW-0812">Transmembrane</keyword>
<keyword evidence="1" id="KW-0472">Membrane</keyword>
<dbReference type="Proteomes" id="UP000196594">
    <property type="component" value="Unassembled WGS sequence"/>
</dbReference>
<organism evidence="2 3">
    <name type="scientific">Solibacillus kalamii</name>
    <dbReference type="NCBI Taxonomy" id="1748298"/>
    <lineage>
        <taxon>Bacteria</taxon>
        <taxon>Bacillati</taxon>
        <taxon>Bacillota</taxon>
        <taxon>Bacilli</taxon>
        <taxon>Bacillales</taxon>
        <taxon>Caryophanaceae</taxon>
        <taxon>Solibacillus</taxon>
    </lineage>
</organism>
<keyword evidence="1" id="KW-1133">Transmembrane helix</keyword>
<sequence>MSKTKLRLIILTALIAAICVIGSFIKVPVGVVATAALDSAPALISAIFLPPVFAGAAGALGHVATGFTSGFPLGILHLLIAAEMFVIVAIFVVMHQKGLHILKWIFVIIANGIIAPIPFYFLISPAFYIGSIASLTIATAVNCLIAILVMPVLKTVVQRVGVNV</sequence>
<feature type="transmembrane region" description="Helical" evidence="1">
    <location>
        <begin position="127"/>
        <end position="149"/>
    </location>
</feature>
<feature type="transmembrane region" description="Helical" evidence="1">
    <location>
        <begin position="6"/>
        <end position="29"/>
    </location>
</feature>
<gene>
    <name evidence="2" type="ORF">CBM15_00050</name>
</gene>
<dbReference type="Gene3D" id="1.10.1760.20">
    <property type="match status" value="1"/>
</dbReference>
<reference evidence="2 3" key="1">
    <citation type="journal article" date="2017" name="Int. J. Syst. Evol. Microbiol.">
        <title>Solibacillus kalamii sp. nov., isolated from a high-efficiency particulate arrestance filter system used in the International Space Station.</title>
        <authorList>
            <person name="Checinska Sielaff A."/>
            <person name="Kumar R.M."/>
            <person name="Pal D."/>
            <person name="Mayilraj S."/>
            <person name="Venkateswaran K."/>
        </authorList>
    </citation>
    <scope>NUCLEOTIDE SEQUENCE [LARGE SCALE GENOMIC DNA]</scope>
    <source>
        <strain evidence="2 3">ISSFR-015</strain>
    </source>
</reference>
<name>A0ABX3ZL41_9BACL</name>
<dbReference type="EMBL" id="NHNT01000001">
    <property type="protein sequence ID" value="OUZ40284.1"/>
    <property type="molecule type" value="Genomic_DNA"/>
</dbReference>
<evidence type="ECO:0000313" key="3">
    <source>
        <dbReference type="Proteomes" id="UP000196594"/>
    </source>
</evidence>
<accession>A0ABX3ZL41</accession>
<keyword evidence="3" id="KW-1185">Reference proteome</keyword>
<proteinExistence type="predicted"/>